<gene>
    <name evidence="2" type="ORF">PXEA_LOCUS11775</name>
</gene>
<comment type="caution">
    <text evidence="2">The sequence shown here is derived from an EMBL/GenBank/DDBJ whole genome shotgun (WGS) entry which is preliminary data.</text>
</comment>
<evidence type="ECO:0000313" key="2">
    <source>
        <dbReference type="EMBL" id="VEL18335.1"/>
    </source>
</evidence>
<protein>
    <submittedName>
        <fullName evidence="2">Uncharacterized protein</fullName>
    </submittedName>
</protein>
<sequence length="191" mass="21037">MSAPLSTVSDSARLSILQLSSPSQLREHPRSPLPVLNDSAVNDYIPLGTSNLSEIVVVEKDVANLPTSLSAPTTITTAVSTTFLSDRTEPDKPRRGRRRPSASCASTSPRPKATRRGLLGLTKRRLFLPLDGQKSFVNDSREVKKRLYAEDNEWCVCDEDSNAAQFVVIASPKPSELAKRRRVSGHTRELR</sequence>
<name>A0A448WRE6_9PLAT</name>
<proteinExistence type="predicted"/>
<dbReference type="Proteomes" id="UP000784294">
    <property type="component" value="Unassembled WGS sequence"/>
</dbReference>
<accession>A0A448WRE6</accession>
<dbReference type="AlphaFoldDB" id="A0A448WRE6"/>
<evidence type="ECO:0000313" key="3">
    <source>
        <dbReference type="Proteomes" id="UP000784294"/>
    </source>
</evidence>
<feature type="region of interest" description="Disordered" evidence="1">
    <location>
        <begin position="84"/>
        <end position="118"/>
    </location>
</feature>
<reference evidence="2" key="1">
    <citation type="submission" date="2018-11" db="EMBL/GenBank/DDBJ databases">
        <authorList>
            <consortium name="Pathogen Informatics"/>
        </authorList>
    </citation>
    <scope>NUCLEOTIDE SEQUENCE</scope>
</reference>
<organism evidence="2 3">
    <name type="scientific">Protopolystoma xenopodis</name>
    <dbReference type="NCBI Taxonomy" id="117903"/>
    <lineage>
        <taxon>Eukaryota</taxon>
        <taxon>Metazoa</taxon>
        <taxon>Spiralia</taxon>
        <taxon>Lophotrochozoa</taxon>
        <taxon>Platyhelminthes</taxon>
        <taxon>Monogenea</taxon>
        <taxon>Polyopisthocotylea</taxon>
        <taxon>Polystomatidea</taxon>
        <taxon>Polystomatidae</taxon>
        <taxon>Protopolystoma</taxon>
    </lineage>
</organism>
<keyword evidence="3" id="KW-1185">Reference proteome</keyword>
<evidence type="ECO:0000256" key="1">
    <source>
        <dbReference type="SAM" id="MobiDB-lite"/>
    </source>
</evidence>
<dbReference type="EMBL" id="CAAALY010036565">
    <property type="protein sequence ID" value="VEL18335.1"/>
    <property type="molecule type" value="Genomic_DNA"/>
</dbReference>